<proteinExistence type="predicted"/>
<keyword evidence="3" id="KW-1185">Reference proteome</keyword>
<gene>
    <name evidence="2" type="ORF">LZC95_30340</name>
</gene>
<dbReference type="InterPro" id="IPR009839">
    <property type="entry name" value="SseB_N"/>
</dbReference>
<sequence>MAYPLLLYANVDTLPSPDNAKCTTALRIALARVQGAFHQEAADAFYELLLRTPLYLPFDNGVMTVPGPQSEAAVPIFIDEAAMVRWAGQRVPHIVCSAREAAVLALVIHDAWLVLNMGSSPGGQPIAREGVMLLAHGSYPGAERYEEAAAFVHEAAAAAGQPTLDLLERAKRTRIVSIGRALRYPGGTSAYAFWPSFGGAMLFDPNERVAQMSFESLIVKAFYERRGLVLAPDREALRIGPAHVAKWHTAMQATYPMRA</sequence>
<accession>A0ABZ2K319</accession>
<reference evidence="2 3" key="1">
    <citation type="submission" date="2021-12" db="EMBL/GenBank/DDBJ databases">
        <title>Discovery of the Pendulisporaceae a myxobacterial family with distinct sporulation behavior and unique specialized metabolism.</title>
        <authorList>
            <person name="Garcia R."/>
            <person name="Popoff A."/>
            <person name="Bader C.D."/>
            <person name="Loehr J."/>
            <person name="Walesch S."/>
            <person name="Walt C."/>
            <person name="Boldt J."/>
            <person name="Bunk B."/>
            <person name="Haeckl F.J.F.P.J."/>
            <person name="Gunesch A.P."/>
            <person name="Birkelbach J."/>
            <person name="Nuebel U."/>
            <person name="Pietschmann T."/>
            <person name="Bach T."/>
            <person name="Mueller R."/>
        </authorList>
    </citation>
    <scope>NUCLEOTIDE SEQUENCE [LARGE SCALE GENOMIC DNA]</scope>
    <source>
        <strain evidence="2 3">MSr12523</strain>
    </source>
</reference>
<organism evidence="2 3">
    <name type="scientific">Pendulispora brunnea</name>
    <dbReference type="NCBI Taxonomy" id="2905690"/>
    <lineage>
        <taxon>Bacteria</taxon>
        <taxon>Pseudomonadati</taxon>
        <taxon>Myxococcota</taxon>
        <taxon>Myxococcia</taxon>
        <taxon>Myxococcales</taxon>
        <taxon>Sorangiineae</taxon>
        <taxon>Pendulisporaceae</taxon>
        <taxon>Pendulispora</taxon>
    </lineage>
</organism>
<dbReference type="EMBL" id="CP089982">
    <property type="protein sequence ID" value="WXA90741.1"/>
    <property type="molecule type" value="Genomic_DNA"/>
</dbReference>
<dbReference type="Proteomes" id="UP001379533">
    <property type="component" value="Chromosome"/>
</dbReference>
<feature type="domain" description="SseB protein N-terminal" evidence="1">
    <location>
        <begin position="27"/>
        <end position="120"/>
    </location>
</feature>
<protein>
    <submittedName>
        <fullName evidence="2">SseB family protein</fullName>
    </submittedName>
</protein>
<evidence type="ECO:0000313" key="3">
    <source>
        <dbReference type="Proteomes" id="UP001379533"/>
    </source>
</evidence>
<evidence type="ECO:0000259" key="1">
    <source>
        <dbReference type="Pfam" id="PF07179"/>
    </source>
</evidence>
<evidence type="ECO:0000313" key="2">
    <source>
        <dbReference type="EMBL" id="WXA90741.1"/>
    </source>
</evidence>
<name>A0ABZ2K319_9BACT</name>
<dbReference type="RefSeq" id="WP_394841359.1">
    <property type="nucleotide sequence ID" value="NZ_CP089982.1"/>
</dbReference>
<dbReference type="Pfam" id="PF07179">
    <property type="entry name" value="SseB"/>
    <property type="match status" value="1"/>
</dbReference>